<gene>
    <name evidence="5" type="ORF">GO988_18695</name>
</gene>
<protein>
    <submittedName>
        <fullName evidence="5">ATP-binding cassette domain-containing protein</fullName>
    </submittedName>
</protein>
<dbReference type="InterPro" id="IPR013611">
    <property type="entry name" value="Transp-assoc_OB_typ2"/>
</dbReference>
<keyword evidence="6" id="KW-1185">Reference proteome</keyword>
<dbReference type="EMBL" id="WQKZ01000004">
    <property type="protein sequence ID" value="MVN78364.1"/>
    <property type="molecule type" value="Genomic_DNA"/>
</dbReference>
<dbReference type="RefSeq" id="WP_157568345.1">
    <property type="nucleotide sequence ID" value="NZ_WQKZ01000004.1"/>
</dbReference>
<accession>A0A7K1TIZ6</accession>
<dbReference type="InterPro" id="IPR003593">
    <property type="entry name" value="AAA+_ATPase"/>
</dbReference>
<dbReference type="Pfam" id="PF08402">
    <property type="entry name" value="TOBE_2"/>
    <property type="match status" value="1"/>
</dbReference>
<dbReference type="PANTHER" id="PTHR42781">
    <property type="entry name" value="SPERMIDINE/PUTRESCINE IMPORT ATP-BINDING PROTEIN POTA"/>
    <property type="match status" value="1"/>
</dbReference>
<keyword evidence="2" id="KW-0547">Nucleotide-binding</keyword>
<sequence>MKLVEVSTISFEERGITVLYPLSFNQLKGQRLALTGESGAGKSTLLQIIAGLVQPSTGEVRIAGSRVRGPAVALVPGHPGVAYLSQKSELPKFLRVEQVLHYASKRPVAESRSLYELCRIDHLLGRRTDQLSGGEQQRVALARLLLGAPGLLLLDEPFSNLDRVHKQILQHIIEELGQRLGITCLLVSHDATDTLSWADEIMVLHRGRIVQQASPEVVYRQPVDEYTAALFGDYNLVRGADRQVLAPTPRGSQQHDNDSLLVRPEQFLVSSDDKAGVGGTVLAIRFFGSYYELEIRLLENTVRVRALTCTLEPGDRAYLTVAAGGGWNMTGLPAQTVLAS</sequence>
<evidence type="ECO:0000313" key="6">
    <source>
        <dbReference type="Proteomes" id="UP000441336"/>
    </source>
</evidence>
<comment type="caution">
    <text evidence="5">The sequence shown here is derived from an EMBL/GenBank/DDBJ whole genome shotgun (WGS) entry which is preliminary data.</text>
</comment>
<dbReference type="PROSITE" id="PS00211">
    <property type="entry name" value="ABC_TRANSPORTER_1"/>
    <property type="match status" value="1"/>
</dbReference>
<organism evidence="5 6">
    <name type="scientific">Hymenobacter ginkgonis</name>
    <dbReference type="NCBI Taxonomy" id="2682976"/>
    <lineage>
        <taxon>Bacteria</taxon>
        <taxon>Pseudomonadati</taxon>
        <taxon>Bacteroidota</taxon>
        <taxon>Cytophagia</taxon>
        <taxon>Cytophagales</taxon>
        <taxon>Hymenobacteraceae</taxon>
        <taxon>Hymenobacter</taxon>
    </lineage>
</organism>
<dbReference type="SUPFAM" id="SSF50331">
    <property type="entry name" value="MOP-like"/>
    <property type="match status" value="1"/>
</dbReference>
<dbReference type="InterPro" id="IPR050093">
    <property type="entry name" value="ABC_SmlMolc_Importer"/>
</dbReference>
<name>A0A7K1TIZ6_9BACT</name>
<evidence type="ECO:0000256" key="1">
    <source>
        <dbReference type="ARBA" id="ARBA00022448"/>
    </source>
</evidence>
<dbReference type="GO" id="GO:0043190">
    <property type="term" value="C:ATP-binding cassette (ABC) transporter complex"/>
    <property type="evidence" value="ECO:0007669"/>
    <property type="project" value="InterPro"/>
</dbReference>
<dbReference type="InterPro" id="IPR003439">
    <property type="entry name" value="ABC_transporter-like_ATP-bd"/>
</dbReference>
<dbReference type="GO" id="GO:0005524">
    <property type="term" value="F:ATP binding"/>
    <property type="evidence" value="ECO:0007669"/>
    <property type="project" value="UniProtKB-KW"/>
</dbReference>
<dbReference type="SMART" id="SM00382">
    <property type="entry name" value="AAA"/>
    <property type="match status" value="1"/>
</dbReference>
<evidence type="ECO:0000256" key="3">
    <source>
        <dbReference type="ARBA" id="ARBA00022840"/>
    </source>
</evidence>
<dbReference type="AlphaFoldDB" id="A0A7K1TIZ6"/>
<dbReference type="InterPro" id="IPR027417">
    <property type="entry name" value="P-loop_NTPase"/>
</dbReference>
<dbReference type="InterPro" id="IPR008995">
    <property type="entry name" value="Mo/tungstate-bd_C_term_dom"/>
</dbReference>
<keyword evidence="1" id="KW-0813">Transport</keyword>
<dbReference type="Proteomes" id="UP000441336">
    <property type="component" value="Unassembled WGS sequence"/>
</dbReference>
<dbReference type="Gene3D" id="3.40.50.300">
    <property type="entry name" value="P-loop containing nucleotide triphosphate hydrolases"/>
    <property type="match status" value="1"/>
</dbReference>
<keyword evidence="3 5" id="KW-0067">ATP-binding</keyword>
<dbReference type="SUPFAM" id="SSF52540">
    <property type="entry name" value="P-loop containing nucleoside triphosphate hydrolases"/>
    <property type="match status" value="1"/>
</dbReference>
<evidence type="ECO:0000256" key="2">
    <source>
        <dbReference type="ARBA" id="ARBA00022741"/>
    </source>
</evidence>
<dbReference type="InterPro" id="IPR017871">
    <property type="entry name" value="ABC_transporter-like_CS"/>
</dbReference>
<proteinExistence type="predicted"/>
<reference evidence="5 6" key="1">
    <citation type="submission" date="2019-12" db="EMBL/GenBank/DDBJ databases">
        <title>Hymenobacter sp. HMF4947 Genome sequencing and assembly.</title>
        <authorList>
            <person name="Kang H."/>
            <person name="Cha I."/>
            <person name="Kim H."/>
            <person name="Joh K."/>
        </authorList>
    </citation>
    <scope>NUCLEOTIDE SEQUENCE [LARGE SCALE GENOMIC DNA]</scope>
    <source>
        <strain evidence="5 6">HMF4947</strain>
    </source>
</reference>
<dbReference type="PANTHER" id="PTHR42781:SF4">
    <property type="entry name" value="SPERMIDINE_PUTRESCINE IMPORT ATP-BINDING PROTEIN POTA"/>
    <property type="match status" value="1"/>
</dbReference>
<dbReference type="GO" id="GO:0022857">
    <property type="term" value="F:transmembrane transporter activity"/>
    <property type="evidence" value="ECO:0007669"/>
    <property type="project" value="InterPro"/>
</dbReference>
<evidence type="ECO:0000313" key="5">
    <source>
        <dbReference type="EMBL" id="MVN78364.1"/>
    </source>
</evidence>
<dbReference type="PROSITE" id="PS50893">
    <property type="entry name" value="ABC_TRANSPORTER_2"/>
    <property type="match status" value="1"/>
</dbReference>
<dbReference type="Pfam" id="PF00005">
    <property type="entry name" value="ABC_tran"/>
    <property type="match status" value="1"/>
</dbReference>
<evidence type="ECO:0000259" key="4">
    <source>
        <dbReference type="PROSITE" id="PS50893"/>
    </source>
</evidence>
<dbReference type="GO" id="GO:0016887">
    <property type="term" value="F:ATP hydrolysis activity"/>
    <property type="evidence" value="ECO:0007669"/>
    <property type="project" value="InterPro"/>
</dbReference>
<feature type="domain" description="ABC transporter" evidence="4">
    <location>
        <begin position="4"/>
        <end position="231"/>
    </location>
</feature>